<dbReference type="Proteomes" id="UP000006875">
    <property type="component" value="Chromosome"/>
</dbReference>
<dbReference type="RefSeq" id="WP_013387396.1">
    <property type="nucleotide sequence ID" value="NC_014632.1"/>
</dbReference>
<keyword evidence="2" id="KW-1185">Reference proteome</keyword>
<organism evidence="1 2">
    <name type="scientific">Ilyobacter polytropus (strain ATCC 51220 / DSM 2926 / LMG 16218 / CuHBu1)</name>
    <dbReference type="NCBI Taxonomy" id="572544"/>
    <lineage>
        <taxon>Bacteria</taxon>
        <taxon>Fusobacteriati</taxon>
        <taxon>Fusobacteriota</taxon>
        <taxon>Fusobacteriia</taxon>
        <taxon>Fusobacteriales</taxon>
        <taxon>Fusobacteriaceae</taxon>
        <taxon>Ilyobacter</taxon>
    </lineage>
</organism>
<dbReference type="AlphaFoldDB" id="E3H8G1"/>
<evidence type="ECO:0000313" key="2">
    <source>
        <dbReference type="Proteomes" id="UP000006875"/>
    </source>
</evidence>
<reference evidence="1 2" key="1">
    <citation type="journal article" date="2010" name="Stand. Genomic Sci.">
        <title>Complete genome sequence of Ilyobacter polytropus type strain (CuHbu1).</title>
        <authorList>
            <person name="Sikorski J."/>
            <person name="Chertkov O."/>
            <person name="Lapidus A."/>
            <person name="Nolan M."/>
            <person name="Lucas S."/>
            <person name="Del Rio T.G."/>
            <person name="Tice H."/>
            <person name="Cheng J.F."/>
            <person name="Tapia R."/>
            <person name="Han C."/>
            <person name="Goodwin L."/>
            <person name="Pitluck S."/>
            <person name="Liolios K."/>
            <person name="Ivanova N."/>
            <person name="Mavromatis K."/>
            <person name="Mikhailova N."/>
            <person name="Pati A."/>
            <person name="Chen A."/>
            <person name="Palaniappan K."/>
            <person name="Land M."/>
            <person name="Hauser L."/>
            <person name="Chang Y.J."/>
            <person name="Jeffries C.D."/>
            <person name="Brambilla E."/>
            <person name="Yasawong M."/>
            <person name="Rohde M."/>
            <person name="Pukall R."/>
            <person name="Spring S."/>
            <person name="Goker M."/>
            <person name="Woyke T."/>
            <person name="Bristow J."/>
            <person name="Eisen J.A."/>
            <person name="Markowitz V."/>
            <person name="Hugenholtz P."/>
            <person name="Kyrpides N.C."/>
            <person name="Klenk H.P."/>
        </authorList>
    </citation>
    <scope>NUCLEOTIDE SEQUENCE [LARGE SCALE GENOMIC DNA]</scope>
    <source>
        <strain evidence="2">ATCC 51220 / DSM 2926 / LMG 16218 / CuHBu1</strain>
    </source>
</reference>
<protein>
    <submittedName>
        <fullName evidence="1">Diaphanous protein</fullName>
    </submittedName>
</protein>
<dbReference type="KEGG" id="ipo:Ilyop_0945"/>
<evidence type="ECO:0000313" key="1">
    <source>
        <dbReference type="EMBL" id="ADO82728.1"/>
    </source>
</evidence>
<accession>E3H8G1</accession>
<sequence length="53" mass="6394">MKKIDKVMTNSEYQELLNEFKKLEMEEEITGKDNSVRMNEIKELLEIDEKEDD</sequence>
<gene>
    <name evidence="1" type="ordered locus">Ilyop_0945</name>
</gene>
<name>E3H8G1_ILYPC</name>
<dbReference type="EMBL" id="CP002281">
    <property type="protein sequence ID" value="ADO82728.1"/>
    <property type="molecule type" value="Genomic_DNA"/>
</dbReference>
<proteinExistence type="predicted"/>
<dbReference type="HOGENOM" id="CLU_3062372_0_0_0"/>